<keyword evidence="2" id="KW-1185">Reference proteome</keyword>
<proteinExistence type="predicted"/>
<name>A0AAD1DQN2_CHRNA</name>
<evidence type="ECO:0000313" key="1">
    <source>
        <dbReference type="EMBL" id="AZA90575.1"/>
    </source>
</evidence>
<dbReference type="AlphaFoldDB" id="A0AAD1DQN2"/>
<dbReference type="EMBL" id="CP033923">
    <property type="protein sequence ID" value="AZA90575.1"/>
    <property type="molecule type" value="Genomic_DNA"/>
</dbReference>
<evidence type="ECO:0000313" key="2">
    <source>
        <dbReference type="Proteomes" id="UP000278288"/>
    </source>
</evidence>
<protein>
    <submittedName>
        <fullName evidence="1">Uncharacterized protein</fullName>
    </submittedName>
</protein>
<sequence length="222" mass="26665">MGAQNNTGQDYKAITFEESKKYDFRNMKDHEYSDYNGATSLYVDDNTLFVFPNIDRGSCLIISKEKYEQMLKNNSYPVLPENNTPYFLYKDLMNKEGFTKENMIRILKDIGLDYNEETFYSDAEKLAKTLSKEDKKKLLVPALYFIGEDLHKLCQDAEWSFNKRWYFHPFTEPILFYEDRSYSFYDLNILLEEKLLKGKNITFNKIYKRVEGYYLKKKWMFD</sequence>
<organism evidence="1 2">
    <name type="scientific">Chryseobacterium nakagawai</name>
    <dbReference type="NCBI Taxonomy" id="1241982"/>
    <lineage>
        <taxon>Bacteria</taxon>
        <taxon>Pseudomonadati</taxon>
        <taxon>Bacteroidota</taxon>
        <taxon>Flavobacteriia</taxon>
        <taxon>Flavobacteriales</taxon>
        <taxon>Weeksellaceae</taxon>
        <taxon>Chryseobacterium group</taxon>
        <taxon>Chryseobacterium</taxon>
    </lineage>
</organism>
<accession>A0AAD1DQN2</accession>
<gene>
    <name evidence="1" type="ORF">EG343_08045</name>
</gene>
<dbReference type="Proteomes" id="UP000278288">
    <property type="component" value="Chromosome"/>
</dbReference>
<dbReference type="KEGG" id="cnk:EG343_08045"/>
<reference evidence="1 2" key="1">
    <citation type="submission" date="2018-11" db="EMBL/GenBank/DDBJ databases">
        <title>Proposal to divide the Flavobacteriaceae and reorganize its genera based on Amino Acid Identity values calculated from whole genome sequences.</title>
        <authorList>
            <person name="Nicholson A.C."/>
            <person name="Gulvik C.A."/>
            <person name="Whitney A.M."/>
            <person name="Humrighouse B.W."/>
            <person name="Bell M."/>
            <person name="Holmes B."/>
            <person name="Steigerwalt A.G."/>
            <person name="Villarma A."/>
            <person name="Sheth M."/>
            <person name="Batra D."/>
            <person name="Pryor J."/>
            <person name="Bernardet J.-F."/>
            <person name="Hugo C."/>
            <person name="Kampfer P."/>
            <person name="Newman J."/>
            <person name="McQuiston J.R."/>
        </authorList>
    </citation>
    <scope>NUCLEOTIDE SEQUENCE [LARGE SCALE GENOMIC DNA]</scope>
    <source>
        <strain evidence="1 2">G0041</strain>
    </source>
</reference>